<sequence length="583" mass="62440">MTEGGDNGLALREMLEAGWSTVGRRKKKGAAARATKSDVSPCRGTAPESEDLPKGDCSLSSLGGWSGLLSPVGDHEASGHAIDKDIERSTSVGDVSTVTATQASPETVTADTSGMIEIEPDEDEEEMDDFDWFAAVSEEVAEGTADGTGEEAVQEEVEVEGEGVEEDEGVVDEEVEAEEEAEDEEVVETSEAPAAQAEMEVVVLVDDDDDDDHVEGKADSKPGTKAVMSNPCKEKFVPTRAPIAKRPSKAGAPRMPLARSNAIKSVPVSTAKAGIRPVTGPRQPSFPPKGAALGRSAKANPPGLAVTGPTRSTSNPKLLLRASSTGAMSNGKGLNLKRQNSVPLEGPGKRPKGPFVIGHGSSGGGPGGGPGGSIQPKAHQGQIAASDNEGRRYDLNHVVVNFANVGATYSKKVLGKQKERGDKLFDWEGVRRCVTKLRNEHGLFVVGVIYENFMAPDRGRTAPSGVPKDIQNLCESIEETPRLTGSNHGSADDEMTIKCAYHRNCRFMDNDNYRDWKQQMRDEKIRNWLDKCQDLLHMRYFFDSGLGNFDTLDGNIPPGLLASHKGVMPRTVSKKELWTAPRN</sequence>
<name>A0A7S1AAX0_NOCSC</name>
<evidence type="ECO:0000256" key="1">
    <source>
        <dbReference type="SAM" id="MobiDB-lite"/>
    </source>
</evidence>
<dbReference type="AlphaFoldDB" id="A0A7S1AAX0"/>
<feature type="compositionally biased region" description="Polar residues" evidence="1">
    <location>
        <begin position="97"/>
        <end position="112"/>
    </location>
</feature>
<feature type="region of interest" description="Disordered" evidence="1">
    <location>
        <begin position="20"/>
        <end position="56"/>
    </location>
</feature>
<feature type="domain" description="RNase NYN" evidence="2">
    <location>
        <begin position="395"/>
        <end position="520"/>
    </location>
</feature>
<feature type="compositionally biased region" description="Acidic residues" evidence="1">
    <location>
        <begin position="156"/>
        <end position="188"/>
    </location>
</feature>
<proteinExistence type="predicted"/>
<dbReference type="EMBL" id="HBFQ01032028">
    <property type="protein sequence ID" value="CAD8848176.1"/>
    <property type="molecule type" value="Transcribed_RNA"/>
</dbReference>
<reference evidence="3" key="1">
    <citation type="submission" date="2021-01" db="EMBL/GenBank/DDBJ databases">
        <authorList>
            <person name="Corre E."/>
            <person name="Pelletier E."/>
            <person name="Niang G."/>
            <person name="Scheremetjew M."/>
            <person name="Finn R."/>
            <person name="Kale V."/>
            <person name="Holt S."/>
            <person name="Cochrane G."/>
            <person name="Meng A."/>
            <person name="Brown T."/>
            <person name="Cohen L."/>
        </authorList>
    </citation>
    <scope>NUCLEOTIDE SEQUENCE</scope>
</reference>
<dbReference type="Pfam" id="PF11977">
    <property type="entry name" value="RNase_Zc3h12a"/>
    <property type="match status" value="1"/>
</dbReference>
<gene>
    <name evidence="3" type="ORF">NSCI0253_LOCUS22526</name>
</gene>
<evidence type="ECO:0000313" key="3">
    <source>
        <dbReference type="EMBL" id="CAD8848176.1"/>
    </source>
</evidence>
<organism evidence="3">
    <name type="scientific">Noctiluca scintillans</name>
    <name type="common">Sea sparkle</name>
    <name type="synonym">Red tide dinoflagellate</name>
    <dbReference type="NCBI Taxonomy" id="2966"/>
    <lineage>
        <taxon>Eukaryota</taxon>
        <taxon>Sar</taxon>
        <taxon>Alveolata</taxon>
        <taxon>Dinophyceae</taxon>
        <taxon>Noctilucales</taxon>
        <taxon>Noctilucaceae</taxon>
        <taxon>Noctiluca</taxon>
    </lineage>
</organism>
<evidence type="ECO:0000259" key="2">
    <source>
        <dbReference type="Pfam" id="PF11977"/>
    </source>
</evidence>
<feature type="region of interest" description="Disordered" evidence="1">
    <location>
        <begin position="97"/>
        <end position="116"/>
    </location>
</feature>
<feature type="region of interest" description="Disordered" evidence="1">
    <location>
        <begin position="209"/>
        <end position="382"/>
    </location>
</feature>
<feature type="compositionally biased region" description="Gly residues" evidence="1">
    <location>
        <begin position="360"/>
        <end position="372"/>
    </location>
</feature>
<protein>
    <recommendedName>
        <fullName evidence="2">RNase NYN domain-containing protein</fullName>
    </recommendedName>
</protein>
<dbReference type="Gene3D" id="3.40.50.11980">
    <property type="match status" value="1"/>
</dbReference>
<dbReference type="InterPro" id="IPR021869">
    <property type="entry name" value="RNase_Zc3h12_NYN"/>
</dbReference>
<feature type="compositionally biased region" description="Polar residues" evidence="1">
    <location>
        <begin position="309"/>
        <end position="328"/>
    </location>
</feature>
<accession>A0A7S1AAX0</accession>
<feature type="region of interest" description="Disordered" evidence="1">
    <location>
        <begin position="156"/>
        <end position="197"/>
    </location>
</feature>